<dbReference type="Gene3D" id="3.30.40.10">
    <property type="entry name" value="Zinc/RING finger domain, C3HC4 (zinc finger)"/>
    <property type="match status" value="1"/>
</dbReference>
<dbReference type="InterPro" id="IPR044286">
    <property type="entry name" value="SINL_plant"/>
</dbReference>
<evidence type="ECO:0000256" key="1">
    <source>
        <dbReference type="ARBA" id="ARBA00022723"/>
    </source>
</evidence>
<keyword evidence="2 5" id="KW-0863">Zinc-finger</keyword>
<dbReference type="GO" id="GO:0008270">
    <property type="term" value="F:zinc ion binding"/>
    <property type="evidence" value="ECO:0007669"/>
    <property type="project" value="UniProtKB-KW"/>
</dbReference>
<dbReference type="Gramene" id="scaffold_703702.1">
    <property type="protein sequence ID" value="scaffold_703702.1"/>
    <property type="gene ID" value="scaffold_703702.1"/>
</dbReference>
<dbReference type="HOGENOM" id="CLU_2200548_0_0_1"/>
<evidence type="ECO:0000256" key="3">
    <source>
        <dbReference type="ARBA" id="ARBA00022833"/>
    </source>
</evidence>
<evidence type="ECO:0000256" key="5">
    <source>
        <dbReference type="PROSITE-ProRule" id="PRU00455"/>
    </source>
</evidence>
<dbReference type="STRING" id="81972.D7MIK4"/>
<dbReference type="PANTHER" id="PTHR46632:SF3">
    <property type="entry name" value="E3 UBIQUITIN-PROTEIN LIGASE SINA-LIKE 7-RELATED"/>
    <property type="match status" value="1"/>
</dbReference>
<evidence type="ECO:0000259" key="6">
    <source>
        <dbReference type="PROSITE" id="PS51081"/>
    </source>
</evidence>
<accession>D7MIK4</accession>
<name>D7MIK4_ARALL</name>
<dbReference type="AlphaFoldDB" id="D7MIK4"/>
<dbReference type="InterPro" id="IPR013010">
    <property type="entry name" value="Znf_SIAH"/>
</dbReference>
<dbReference type="SUPFAM" id="SSF49599">
    <property type="entry name" value="TRAF domain-like"/>
    <property type="match status" value="1"/>
</dbReference>
<dbReference type="Proteomes" id="UP000008694">
    <property type="component" value="Unassembled WGS sequence"/>
</dbReference>
<sequence>MESVLESVFVPCQNAELGCTKNVSYGKQSSHDPECIFSRCTCPAQGCNLKPHAPEIVFLSNFFLALAATSSVFSGDWWLVASLASHRSPLFSFIVAPLRCLRFSAKSC</sequence>
<gene>
    <name evidence="7" type="ORF">ARALYDRAFT_915960</name>
</gene>
<keyword evidence="1" id="KW-0479">Metal-binding</keyword>
<evidence type="ECO:0000256" key="4">
    <source>
        <dbReference type="ARBA" id="ARBA00024004"/>
    </source>
</evidence>
<dbReference type="EMBL" id="GL348719">
    <property type="protein sequence ID" value="EFH46842.1"/>
    <property type="molecule type" value="Genomic_DNA"/>
</dbReference>
<organism evidence="8">
    <name type="scientific">Arabidopsis lyrata subsp. lyrata</name>
    <name type="common">Lyre-leaved rock-cress</name>
    <dbReference type="NCBI Taxonomy" id="81972"/>
    <lineage>
        <taxon>Eukaryota</taxon>
        <taxon>Viridiplantae</taxon>
        <taxon>Streptophyta</taxon>
        <taxon>Embryophyta</taxon>
        <taxon>Tracheophyta</taxon>
        <taxon>Spermatophyta</taxon>
        <taxon>Magnoliopsida</taxon>
        <taxon>eudicotyledons</taxon>
        <taxon>Gunneridae</taxon>
        <taxon>Pentapetalae</taxon>
        <taxon>rosids</taxon>
        <taxon>malvids</taxon>
        <taxon>Brassicales</taxon>
        <taxon>Brassicaceae</taxon>
        <taxon>Camelineae</taxon>
        <taxon>Arabidopsis</taxon>
    </lineage>
</organism>
<keyword evidence="3" id="KW-0862">Zinc</keyword>
<dbReference type="PROSITE" id="PS51081">
    <property type="entry name" value="ZF_SIAH"/>
    <property type="match status" value="1"/>
</dbReference>
<dbReference type="PANTHER" id="PTHR46632">
    <property type="entry name" value="E3 UBIQUITIN-PROTEIN LIGASE SINA-LIKE 4"/>
    <property type="match status" value="1"/>
</dbReference>
<dbReference type="GO" id="GO:0016567">
    <property type="term" value="P:protein ubiquitination"/>
    <property type="evidence" value="ECO:0007669"/>
    <property type="project" value="UniProtKB-UniPathway"/>
</dbReference>
<protein>
    <recommendedName>
        <fullName evidence="6">SIAH-type domain-containing protein</fullName>
    </recommendedName>
</protein>
<feature type="domain" description="SIAH-type" evidence="6">
    <location>
        <begin position="7"/>
        <end position="67"/>
    </location>
</feature>
<dbReference type="eggNOG" id="KOG3002">
    <property type="taxonomic scope" value="Eukaryota"/>
</dbReference>
<dbReference type="InterPro" id="IPR013083">
    <property type="entry name" value="Znf_RING/FYVE/PHD"/>
</dbReference>
<dbReference type="UniPathway" id="UPA00143"/>
<evidence type="ECO:0000313" key="8">
    <source>
        <dbReference type="Proteomes" id="UP000008694"/>
    </source>
</evidence>
<reference evidence="8" key="1">
    <citation type="journal article" date="2011" name="Nat. Genet.">
        <title>The Arabidopsis lyrata genome sequence and the basis of rapid genome size change.</title>
        <authorList>
            <person name="Hu T.T."/>
            <person name="Pattyn P."/>
            <person name="Bakker E.G."/>
            <person name="Cao J."/>
            <person name="Cheng J.-F."/>
            <person name="Clark R.M."/>
            <person name="Fahlgren N."/>
            <person name="Fawcett J.A."/>
            <person name="Grimwood J."/>
            <person name="Gundlach H."/>
            <person name="Haberer G."/>
            <person name="Hollister J.D."/>
            <person name="Ossowski S."/>
            <person name="Ottilar R.P."/>
            <person name="Salamov A.A."/>
            <person name="Schneeberger K."/>
            <person name="Spannagl M."/>
            <person name="Wang X."/>
            <person name="Yang L."/>
            <person name="Nasrallah M.E."/>
            <person name="Bergelson J."/>
            <person name="Carrington J.C."/>
            <person name="Gaut B.S."/>
            <person name="Schmutz J."/>
            <person name="Mayer K.F.X."/>
            <person name="Van de Peer Y."/>
            <person name="Grigoriev I.V."/>
            <person name="Nordborg M."/>
            <person name="Weigel D."/>
            <person name="Guo Y.-L."/>
        </authorList>
    </citation>
    <scope>NUCLEOTIDE SEQUENCE [LARGE SCALE GENOMIC DNA]</scope>
    <source>
        <strain evidence="8">cv. MN47</strain>
    </source>
</reference>
<evidence type="ECO:0000256" key="2">
    <source>
        <dbReference type="ARBA" id="ARBA00022771"/>
    </source>
</evidence>
<proteinExistence type="predicted"/>
<comment type="function">
    <text evidence="4">E3 ubiquitin-protein ligase that mediates ubiquitination and subsequent proteasomal degradation of target proteins. E3 ubiquitin ligases accept ubiquitin from an E2 ubiquitin-conjugating enzyme in the form of a thioester and then directly transfers the ubiquitin to targeted substrates. It probably triggers the ubiquitin-mediated degradation of different substrates.</text>
</comment>
<evidence type="ECO:0000313" key="7">
    <source>
        <dbReference type="EMBL" id="EFH46842.1"/>
    </source>
</evidence>
<keyword evidence="8" id="KW-1185">Reference proteome</keyword>